<dbReference type="InterPro" id="IPR002491">
    <property type="entry name" value="ABC_transptr_periplasmic_BD"/>
</dbReference>
<evidence type="ECO:0000313" key="3">
    <source>
        <dbReference type="Proteomes" id="UP000191055"/>
    </source>
</evidence>
<name>A0A1T5HKW2_9BACT</name>
<dbReference type="Proteomes" id="UP000191055">
    <property type="component" value="Unassembled WGS sequence"/>
</dbReference>
<protein>
    <submittedName>
        <fullName evidence="2">Iron complex transport system substrate-binding protein</fullName>
    </submittedName>
</protein>
<dbReference type="PROSITE" id="PS50983">
    <property type="entry name" value="FE_B12_PBP"/>
    <property type="match status" value="1"/>
</dbReference>
<dbReference type="InterPro" id="IPR050902">
    <property type="entry name" value="ABC_Transporter_SBP"/>
</dbReference>
<dbReference type="OrthoDB" id="9787830at2"/>
<reference evidence="2 3" key="1">
    <citation type="submission" date="2017-02" db="EMBL/GenBank/DDBJ databases">
        <authorList>
            <person name="Peterson S.W."/>
        </authorList>
    </citation>
    <scope>NUCLEOTIDE SEQUENCE [LARGE SCALE GENOMIC DNA]</scope>
    <source>
        <strain evidence="2 3">DSM 24412</strain>
    </source>
</reference>
<dbReference type="Pfam" id="PF01497">
    <property type="entry name" value="Peripla_BP_2"/>
    <property type="match status" value="1"/>
</dbReference>
<keyword evidence="3" id="KW-1185">Reference proteome</keyword>
<dbReference type="Gene3D" id="3.40.50.1980">
    <property type="entry name" value="Nitrogenase molybdenum iron protein domain"/>
    <property type="match status" value="2"/>
</dbReference>
<dbReference type="STRING" id="889453.SAMN03080601_02382"/>
<evidence type="ECO:0000313" key="2">
    <source>
        <dbReference type="EMBL" id="SKC21190.1"/>
    </source>
</evidence>
<dbReference type="PANTHER" id="PTHR30535">
    <property type="entry name" value="VITAMIN B12-BINDING PROTEIN"/>
    <property type="match status" value="1"/>
</dbReference>
<dbReference type="PANTHER" id="PTHR30535:SF34">
    <property type="entry name" value="MOLYBDATE-BINDING PROTEIN MOLA"/>
    <property type="match status" value="1"/>
</dbReference>
<organism evidence="2 3">
    <name type="scientific">Alkalitalea saponilacus</name>
    <dbReference type="NCBI Taxonomy" id="889453"/>
    <lineage>
        <taxon>Bacteria</taxon>
        <taxon>Pseudomonadati</taxon>
        <taxon>Bacteroidota</taxon>
        <taxon>Bacteroidia</taxon>
        <taxon>Marinilabiliales</taxon>
        <taxon>Marinilabiliaceae</taxon>
        <taxon>Alkalitalea</taxon>
    </lineage>
</organism>
<dbReference type="AlphaFoldDB" id="A0A1T5HKW2"/>
<dbReference type="EMBL" id="FUYV01000014">
    <property type="protein sequence ID" value="SKC21190.1"/>
    <property type="molecule type" value="Genomic_DNA"/>
</dbReference>
<gene>
    <name evidence="2" type="ORF">SAMN03080601_02382</name>
</gene>
<dbReference type="RefSeq" id="WP_079558162.1">
    <property type="nucleotide sequence ID" value="NZ_CP021904.1"/>
</dbReference>
<dbReference type="PROSITE" id="PS51257">
    <property type="entry name" value="PROKAR_LIPOPROTEIN"/>
    <property type="match status" value="1"/>
</dbReference>
<proteinExistence type="predicted"/>
<feature type="domain" description="Fe/B12 periplasmic-binding" evidence="1">
    <location>
        <begin position="48"/>
        <end position="323"/>
    </location>
</feature>
<evidence type="ECO:0000259" key="1">
    <source>
        <dbReference type="PROSITE" id="PS50983"/>
    </source>
</evidence>
<dbReference type="SUPFAM" id="SSF53807">
    <property type="entry name" value="Helical backbone' metal receptor"/>
    <property type="match status" value="1"/>
</dbReference>
<sequence length="360" mass="39871">MTNSKQILSFLFILILGCGSPQPRIGQETVTITDMLGREVIVPVNIERIVGLKAGALRMLVYMGLTEKISGVEDVERRPGRAYAFAQPQLTEKPIIGPMHGGDAELIAINAPDVIFMTNATIGEANDLQRRTGIPVVVIQPGNLTNRRNDFNQSLKTIAAVTGTEARADSLIHFIDHQIEELNRLSAQSRKKTETVYAGGISYSGARSITSTIPLFDAFLFVNAENVASELALKSNLPLTIGSTVEIDIEQLITWNPDRIFIDAAGRELVQPQIADGTPLHATLQAVQNNKIHFLMPHNWYSTNYETILTNAWYVASVLYPDAVTPQLFKEKSKTIYEYVLGNDVSEELIHMYNGWVCMQ</sequence>
<accession>A0A1T5HKW2</accession>